<organism evidence="1 2">
    <name type="scientific">Neorhizobium alkalisoli</name>
    <dbReference type="NCBI Taxonomy" id="528178"/>
    <lineage>
        <taxon>Bacteria</taxon>
        <taxon>Pseudomonadati</taxon>
        <taxon>Pseudomonadota</taxon>
        <taxon>Alphaproteobacteria</taxon>
        <taxon>Hyphomicrobiales</taxon>
        <taxon>Rhizobiaceae</taxon>
        <taxon>Rhizobium/Agrobacterium group</taxon>
        <taxon>Neorhizobium</taxon>
    </lineage>
</organism>
<gene>
    <name evidence="1" type="ORF">FHW37_103852</name>
</gene>
<dbReference type="Pfam" id="PF08837">
    <property type="entry name" value="DUF1810"/>
    <property type="match status" value="1"/>
</dbReference>
<dbReference type="Gene3D" id="1.25.40.380">
    <property type="entry name" value="Protein of unknown function DUF1810"/>
    <property type="match status" value="1"/>
</dbReference>
<comment type="caution">
    <text evidence="1">The sequence shown here is derived from an EMBL/GenBank/DDBJ whole genome shotgun (WGS) entry which is preliminary data.</text>
</comment>
<dbReference type="SUPFAM" id="SSF140736">
    <property type="entry name" value="Rv1873-like"/>
    <property type="match status" value="1"/>
</dbReference>
<proteinExistence type="predicted"/>
<keyword evidence="2" id="KW-1185">Reference proteome</keyword>
<name>A0A561QX83_9HYPH</name>
<reference evidence="1 2" key="1">
    <citation type="submission" date="2019-06" db="EMBL/GenBank/DDBJ databases">
        <title>Sorghum-associated microbial communities from plants grown in Nebraska, USA.</title>
        <authorList>
            <person name="Schachtman D."/>
        </authorList>
    </citation>
    <scope>NUCLEOTIDE SEQUENCE [LARGE SCALE GENOMIC DNA]</scope>
    <source>
        <strain evidence="1 2">1225</strain>
    </source>
</reference>
<dbReference type="PIRSF" id="PIRSF008546">
    <property type="entry name" value="UCP008546"/>
    <property type="match status" value="1"/>
</dbReference>
<dbReference type="AlphaFoldDB" id="A0A561QX83"/>
<dbReference type="InterPro" id="IPR036287">
    <property type="entry name" value="Rv1873-like_sf"/>
</dbReference>
<sequence>MAAENLHFDLMRFVDAQAPVYDRVLAELRAGRKQSHWIWYVFPQVAGLGMSIMSQRFAIVSRSEAQAYLDFPILGERLLECTDIMLSHQNLSAHAILGSPDDMKFKSCMTLFDAITQKGSPFERALEQFYDGERDEITAALLQ</sequence>
<dbReference type="EMBL" id="VIWP01000003">
    <property type="protein sequence ID" value="TWF54980.1"/>
    <property type="molecule type" value="Genomic_DNA"/>
</dbReference>
<dbReference type="Proteomes" id="UP000320653">
    <property type="component" value="Unassembled WGS sequence"/>
</dbReference>
<dbReference type="InterPro" id="IPR014937">
    <property type="entry name" value="DUF1810"/>
</dbReference>
<accession>A0A561QX83</accession>
<protein>
    <submittedName>
        <fullName evidence="1">Uncharacterized protein (DUF1810 family)</fullName>
    </submittedName>
</protein>
<evidence type="ECO:0000313" key="2">
    <source>
        <dbReference type="Proteomes" id="UP000320653"/>
    </source>
</evidence>
<evidence type="ECO:0000313" key="1">
    <source>
        <dbReference type="EMBL" id="TWF54980.1"/>
    </source>
</evidence>